<dbReference type="Proteomes" id="UP000001261">
    <property type="component" value="Unassembled WGS sequence"/>
</dbReference>
<reference evidence="2" key="2">
    <citation type="journal article" date="2010" name="Genome Res.">
        <title>Population genomic sequencing of Coccidioides fungi reveals recent hybridization and transposon control.</title>
        <authorList>
            <person name="Neafsey D.E."/>
            <person name="Barker B.M."/>
            <person name="Sharpton T.J."/>
            <person name="Stajich J.E."/>
            <person name="Park D.J."/>
            <person name="Whiston E."/>
            <person name="Hung C.-Y."/>
            <person name="McMahan C."/>
            <person name="White J."/>
            <person name="Sykes S."/>
            <person name="Heiman D."/>
            <person name="Young S."/>
            <person name="Zeng Q."/>
            <person name="Abouelleil A."/>
            <person name="Aftuck L."/>
            <person name="Bessette D."/>
            <person name="Brown A."/>
            <person name="FitzGerald M."/>
            <person name="Lui A."/>
            <person name="Macdonald J.P."/>
            <person name="Priest M."/>
            <person name="Orbach M.J."/>
            <person name="Galgiani J.N."/>
            <person name="Kirkland T.N."/>
            <person name="Cole G.T."/>
            <person name="Birren B.W."/>
            <person name="Henn M.R."/>
            <person name="Taylor J.W."/>
            <person name="Rounsley S.D."/>
        </authorList>
    </citation>
    <scope>GENOME REANNOTATION</scope>
    <source>
        <strain evidence="2">RS</strain>
    </source>
</reference>
<dbReference type="KEGG" id="cim:CIMG_07647"/>
<sequence>MSPHRRQGSLFVSFLTRRTNPASSQRSSIDTQRRPLLMRRYLGLRPIHLVWTPVRHYSRSPSLSAASRDHAIHINSEKLCDDVLERLAPTFHNTGPIDIIDLYPGIGLWSRKVNELLKPRRHILLEPNEKDYLPHLRPLLDRSPNYRLLPWEPLDERKLATLFSENYLPEQLKRVLGPQGRIQVNPSLLILANMTRHRNSYSKKIFTFLRHLESCFDQTLFHQRGLVRMISLFSAADAENVLPRKLFGRRRLAVLADATASEVIQVAGGTNESNNAALKGGDIWDRSARATAARAKNAGITTPRDRKPKPIELAPEALALRPSDIPHFKRPRQDWHNGFLELYEEYKQNAKDNPGSTKLPDPQKESLFMVQRKRLLLENRESHIIADCLEKALAIDDVHAQLRSIMQKGKPYPVSTPDLVSKLEALTSKYGAVFSQLSMLSKLRAVQHIQEVRAYNNNTDSTDCHTPLLLWDRRVAEPLRIKQEELQPPIPCGIIDFHPNPSSPMLRTLQEYTSANKSREDYLDMISLFKQLIRIISRGNATAVDRSLLHPLFPGRPVTDLVEAIPSLRKFARVTATYPPGSTIRSAKDLQLTFAEDCLSGTYLRELPISVLWDIALEWNRWPMRMITAQDLWKVLGGGGVQRIEATFVSRKN</sequence>
<dbReference type="InParanoid" id="A0A0E1RWD0"/>
<dbReference type="GeneID" id="4560487"/>
<dbReference type="SUPFAM" id="SSF53335">
    <property type="entry name" value="S-adenosyl-L-methionine-dependent methyltransferases"/>
    <property type="match status" value="1"/>
</dbReference>
<gene>
    <name evidence="1" type="ORF">CIMG_07647</name>
</gene>
<evidence type="ECO:0000313" key="2">
    <source>
        <dbReference type="Proteomes" id="UP000001261"/>
    </source>
</evidence>
<evidence type="ECO:0000313" key="1">
    <source>
        <dbReference type="EMBL" id="EAS28901.2"/>
    </source>
</evidence>
<keyword evidence="2" id="KW-1185">Reference proteome</keyword>
<dbReference type="VEuPathDB" id="FungiDB:CIMG_07647"/>
<dbReference type="AlphaFoldDB" id="A0A0E1RWD0"/>
<dbReference type="EMBL" id="GG704913">
    <property type="protein sequence ID" value="EAS28901.2"/>
    <property type="molecule type" value="Genomic_DNA"/>
</dbReference>
<organism evidence="1 2">
    <name type="scientific">Coccidioides immitis (strain RS)</name>
    <name type="common">Valley fever fungus</name>
    <dbReference type="NCBI Taxonomy" id="246410"/>
    <lineage>
        <taxon>Eukaryota</taxon>
        <taxon>Fungi</taxon>
        <taxon>Dikarya</taxon>
        <taxon>Ascomycota</taxon>
        <taxon>Pezizomycotina</taxon>
        <taxon>Eurotiomycetes</taxon>
        <taxon>Eurotiomycetidae</taxon>
        <taxon>Onygenales</taxon>
        <taxon>Onygenaceae</taxon>
        <taxon>Coccidioides</taxon>
    </lineage>
</organism>
<reference evidence="2" key="1">
    <citation type="journal article" date="2009" name="Genome Res.">
        <title>Comparative genomic analyses of the human fungal pathogens Coccidioides and their relatives.</title>
        <authorList>
            <person name="Sharpton T.J."/>
            <person name="Stajich J.E."/>
            <person name="Rounsley S.D."/>
            <person name="Gardner M.J."/>
            <person name="Wortman J.R."/>
            <person name="Jordar V.S."/>
            <person name="Maiti R."/>
            <person name="Kodira C.D."/>
            <person name="Neafsey D.E."/>
            <person name="Zeng Q."/>
            <person name="Hung C.-Y."/>
            <person name="McMahan C."/>
            <person name="Muszewska A."/>
            <person name="Grynberg M."/>
            <person name="Mandel M.A."/>
            <person name="Kellner E.M."/>
            <person name="Barker B.M."/>
            <person name="Galgiani J.N."/>
            <person name="Orbach M.J."/>
            <person name="Kirkland T.N."/>
            <person name="Cole G.T."/>
            <person name="Henn M.R."/>
            <person name="Birren B.W."/>
            <person name="Taylor J.W."/>
        </authorList>
    </citation>
    <scope>NUCLEOTIDE SEQUENCE [LARGE SCALE GENOMIC DNA]</scope>
    <source>
        <strain evidence="2">RS</strain>
    </source>
</reference>
<dbReference type="Gene3D" id="3.40.50.150">
    <property type="entry name" value="Vaccinia Virus protein VP39"/>
    <property type="match status" value="1"/>
</dbReference>
<proteinExistence type="predicted"/>
<dbReference type="OrthoDB" id="16079at2759"/>
<protein>
    <submittedName>
        <fullName evidence="1">Mitochondrial transcription factor 1</fullName>
    </submittedName>
</protein>
<dbReference type="RefSeq" id="XP_001240484.2">
    <property type="nucleotide sequence ID" value="XM_001240483.2"/>
</dbReference>
<accession>A0A0E1RWD0</accession>
<dbReference type="InterPro" id="IPR029063">
    <property type="entry name" value="SAM-dependent_MTases_sf"/>
</dbReference>
<name>A0A0E1RWD0_COCIM</name>
<dbReference type="OMA" id="VDILDLW"/>